<sequence>MTSESSFLDGVGPCNATTLHMVCGKIASGKSTLTAGLLNSQRMVLISEDVWIERLYPDEIHALADYVRYAGRLKTVLTGHIQSILSAGISVVLDFPFNTTNTRAWGHSLFRAAGCEHQLHYLDVSDEICKSRLRARNASGEHPFQTSEAQYELITRYFVPPDPSEGFNIMVYDETGNVRRRSAHDTGLSR</sequence>
<proteinExistence type="predicted"/>
<evidence type="ECO:0000313" key="2">
    <source>
        <dbReference type="Proteomes" id="UP000199706"/>
    </source>
</evidence>
<dbReference type="EMBL" id="FNCJ01000030">
    <property type="protein sequence ID" value="SDI68616.1"/>
    <property type="molecule type" value="Genomic_DNA"/>
</dbReference>
<evidence type="ECO:0000313" key="1">
    <source>
        <dbReference type="EMBL" id="SDI68616.1"/>
    </source>
</evidence>
<dbReference type="RefSeq" id="WP_090695261.1">
    <property type="nucleotide sequence ID" value="NZ_CADERL010000042.1"/>
</dbReference>
<dbReference type="OrthoDB" id="531205at2"/>
<reference evidence="1 2" key="1">
    <citation type="submission" date="2016-10" db="EMBL/GenBank/DDBJ databases">
        <authorList>
            <person name="de Groot N.N."/>
        </authorList>
    </citation>
    <scope>NUCLEOTIDE SEQUENCE [LARGE SCALE GENOMIC DNA]</scope>
    <source>
        <strain evidence="1 2">LMG 2247</strain>
    </source>
</reference>
<name>A0A1G8ML95_9BURK</name>
<dbReference type="AlphaFoldDB" id="A0A1G8ML95"/>
<accession>A0A1G8ML95</accession>
<keyword evidence="1" id="KW-0808">Transferase</keyword>
<keyword evidence="1" id="KW-0418">Kinase</keyword>
<dbReference type="Gene3D" id="3.40.50.300">
    <property type="entry name" value="P-loop containing nucleotide triphosphate hydrolases"/>
    <property type="match status" value="1"/>
</dbReference>
<dbReference type="SUPFAM" id="SSF52540">
    <property type="entry name" value="P-loop containing nucleoside triphosphate hydrolases"/>
    <property type="match status" value="1"/>
</dbReference>
<dbReference type="Proteomes" id="UP000199706">
    <property type="component" value="Unassembled WGS sequence"/>
</dbReference>
<gene>
    <name evidence="1" type="ORF">SAMN05216466_13026</name>
</gene>
<dbReference type="Pfam" id="PF13671">
    <property type="entry name" value="AAA_33"/>
    <property type="match status" value="1"/>
</dbReference>
<dbReference type="GO" id="GO:0016301">
    <property type="term" value="F:kinase activity"/>
    <property type="evidence" value="ECO:0007669"/>
    <property type="project" value="UniProtKB-KW"/>
</dbReference>
<organism evidence="1 2">
    <name type="scientific">Paraburkholderia phenazinium</name>
    <dbReference type="NCBI Taxonomy" id="60549"/>
    <lineage>
        <taxon>Bacteria</taxon>
        <taxon>Pseudomonadati</taxon>
        <taxon>Pseudomonadota</taxon>
        <taxon>Betaproteobacteria</taxon>
        <taxon>Burkholderiales</taxon>
        <taxon>Burkholderiaceae</taxon>
        <taxon>Paraburkholderia</taxon>
    </lineage>
</organism>
<protein>
    <submittedName>
        <fullName evidence="1">Predicted kinase</fullName>
    </submittedName>
</protein>
<dbReference type="InterPro" id="IPR027417">
    <property type="entry name" value="P-loop_NTPase"/>
</dbReference>